<organism evidence="1 2">
    <name type="scientific">Anabaena lutea FACHB-196</name>
    <dbReference type="NCBI Taxonomy" id="2692881"/>
    <lineage>
        <taxon>Bacteria</taxon>
        <taxon>Bacillati</taxon>
        <taxon>Cyanobacteriota</taxon>
        <taxon>Cyanophyceae</taxon>
        <taxon>Nostocales</taxon>
        <taxon>Nostocaceae</taxon>
        <taxon>Anabaena</taxon>
    </lineage>
</organism>
<protein>
    <submittedName>
        <fullName evidence="1">Uncharacterized protein</fullName>
    </submittedName>
</protein>
<keyword evidence="2" id="KW-1185">Reference proteome</keyword>
<comment type="caution">
    <text evidence="1">The sequence shown here is derived from an EMBL/GenBank/DDBJ whole genome shotgun (WGS) entry which is preliminary data.</text>
</comment>
<gene>
    <name evidence="1" type="ORF">H6G59_05030</name>
</gene>
<accession>A0ABR8FBX6</accession>
<reference evidence="1 2" key="1">
    <citation type="journal article" date="2020" name="ISME J.">
        <title>Comparative genomics reveals insights into cyanobacterial evolution and habitat adaptation.</title>
        <authorList>
            <person name="Chen M.Y."/>
            <person name="Teng W.K."/>
            <person name="Zhao L."/>
            <person name="Hu C.X."/>
            <person name="Zhou Y.K."/>
            <person name="Han B.P."/>
            <person name="Song L.R."/>
            <person name="Shu W.S."/>
        </authorList>
    </citation>
    <scope>NUCLEOTIDE SEQUENCE [LARGE SCALE GENOMIC DNA]</scope>
    <source>
        <strain evidence="1 2">FACHB-196</strain>
    </source>
</reference>
<dbReference type="RefSeq" id="WP_190712057.1">
    <property type="nucleotide sequence ID" value="NZ_JACJST010000003.1"/>
</dbReference>
<evidence type="ECO:0000313" key="2">
    <source>
        <dbReference type="Proteomes" id="UP000640531"/>
    </source>
</evidence>
<sequence>MVKSQSNIINYQPRLAPMKEIIPATNNHNLVNTNGGNYNKNINGNYIQRDYIDQSITIGGQKVEISSDISQTIYDFKDILTEMIAKSSDPRKAISEFTEELVQELRRNPEAKINFSVQYDSSEEELVNNIIRILLTQDSSELENINVSNGLMNIKPIDNQYDSEKDYKNNIPYRGYTIELLNGINNRWIYKIKRKDNTFLENIKRGGSYREETAITKAKKEIDKELTEIFHNQESI</sequence>
<evidence type="ECO:0000313" key="1">
    <source>
        <dbReference type="EMBL" id="MBD2567269.1"/>
    </source>
</evidence>
<dbReference type="Proteomes" id="UP000640531">
    <property type="component" value="Unassembled WGS sequence"/>
</dbReference>
<dbReference type="EMBL" id="JACJST010000003">
    <property type="protein sequence ID" value="MBD2567269.1"/>
    <property type="molecule type" value="Genomic_DNA"/>
</dbReference>
<proteinExistence type="predicted"/>
<name>A0ABR8FBX6_9NOST</name>